<keyword evidence="3" id="KW-1185">Reference proteome</keyword>
<feature type="region of interest" description="Disordered" evidence="1">
    <location>
        <begin position="93"/>
        <end position="114"/>
    </location>
</feature>
<feature type="compositionally biased region" description="Basic and acidic residues" evidence="1">
    <location>
        <begin position="97"/>
        <end position="114"/>
    </location>
</feature>
<sequence>MALPNAEAIRTLEIAPSVSVKQKTELKATVMAYQKLGFTLRPVCSFNRNFSSARKSFPVKGPECGETHQVPVNFSAKVSALVAELSLQRLVGRRERKRMEEKRTRERETERLGK</sequence>
<dbReference type="AlphaFoldDB" id="W1PES8"/>
<organism evidence="2 3">
    <name type="scientific">Amborella trichopoda</name>
    <dbReference type="NCBI Taxonomy" id="13333"/>
    <lineage>
        <taxon>Eukaryota</taxon>
        <taxon>Viridiplantae</taxon>
        <taxon>Streptophyta</taxon>
        <taxon>Embryophyta</taxon>
        <taxon>Tracheophyta</taxon>
        <taxon>Spermatophyta</taxon>
        <taxon>Magnoliopsida</taxon>
        <taxon>Amborellales</taxon>
        <taxon>Amborellaceae</taxon>
        <taxon>Amborella</taxon>
    </lineage>
</organism>
<dbReference type="EMBL" id="KI394011">
    <property type="protein sequence ID" value="ERN05575.1"/>
    <property type="molecule type" value="Genomic_DNA"/>
</dbReference>
<protein>
    <submittedName>
        <fullName evidence="2">Uncharacterized protein</fullName>
    </submittedName>
</protein>
<gene>
    <name evidence="2" type="ORF">AMTR_s00007p00268010</name>
</gene>
<reference evidence="3" key="1">
    <citation type="journal article" date="2013" name="Science">
        <title>The Amborella genome and the evolution of flowering plants.</title>
        <authorList>
            <consortium name="Amborella Genome Project"/>
        </authorList>
    </citation>
    <scope>NUCLEOTIDE SEQUENCE [LARGE SCALE GENOMIC DNA]</scope>
</reference>
<evidence type="ECO:0000313" key="3">
    <source>
        <dbReference type="Proteomes" id="UP000017836"/>
    </source>
</evidence>
<evidence type="ECO:0000313" key="2">
    <source>
        <dbReference type="EMBL" id="ERN05575.1"/>
    </source>
</evidence>
<evidence type="ECO:0000256" key="1">
    <source>
        <dbReference type="SAM" id="MobiDB-lite"/>
    </source>
</evidence>
<dbReference type="Gramene" id="ERN05575">
    <property type="protein sequence ID" value="ERN05575"/>
    <property type="gene ID" value="AMTR_s00007p00268010"/>
</dbReference>
<dbReference type="Proteomes" id="UP000017836">
    <property type="component" value="Unassembled WGS sequence"/>
</dbReference>
<name>W1PES8_AMBTC</name>
<dbReference type="HOGENOM" id="CLU_2124394_0_0_1"/>
<proteinExistence type="predicted"/>
<accession>W1PES8</accession>